<evidence type="ECO:0000313" key="6">
    <source>
        <dbReference type="EMBL" id="AZG77382.1"/>
    </source>
</evidence>
<dbReference type="PANTHER" id="PTHR31609">
    <property type="entry name" value="YDJC DEACETYLASE FAMILY MEMBER"/>
    <property type="match status" value="1"/>
</dbReference>
<dbReference type="GO" id="GO:0019213">
    <property type="term" value="F:deacetylase activity"/>
    <property type="evidence" value="ECO:0007669"/>
    <property type="project" value="TreeGrafter"/>
</dbReference>
<dbReference type="SUPFAM" id="SSF88713">
    <property type="entry name" value="Glycoside hydrolase/deacetylase"/>
    <property type="match status" value="1"/>
</dbReference>
<sequence>MSDDRIVAICADDYGLSYGVSIGILEALDAGRLTAVSALVNGPRWPAMGVELRRRCRNADVGLHFNLTLGRPLGPMPTFTSEGSFPPVTTVVRLALRRKLPLDEIRAEIDRQLDRFETVMGRAPDYVDGHQHVHGLPGVRDALIEALAARGLAGRVWLRDAGDELHRIVLRGAHAPKTLALALAVQGLSSGFRRAALRQGFVTNEGFSGHSVFDPGKDYARAFETYLRAPGRRHLVMCHPGHVDDELRAQDWVTVTREQELAFLLSPRLPDMLEERGLRLARLSEARLYPSPGGGQMSEATPQ</sequence>
<protein>
    <submittedName>
        <fullName evidence="6">ChbG/HpnK family deacetylase</fullName>
    </submittedName>
</protein>
<dbReference type="RefSeq" id="WP_124739082.1">
    <property type="nucleotide sequence ID" value="NZ_CP034086.1"/>
</dbReference>
<dbReference type="EMBL" id="CP034086">
    <property type="protein sequence ID" value="AZG77382.1"/>
    <property type="molecule type" value="Genomic_DNA"/>
</dbReference>
<gene>
    <name evidence="6" type="ORF">EHO51_11920</name>
</gene>
<evidence type="ECO:0000256" key="3">
    <source>
        <dbReference type="ARBA" id="ARBA00022801"/>
    </source>
</evidence>
<evidence type="ECO:0000256" key="1">
    <source>
        <dbReference type="ARBA" id="ARBA00001946"/>
    </source>
</evidence>
<dbReference type="AlphaFoldDB" id="A0A3G8M870"/>
<evidence type="ECO:0000313" key="7">
    <source>
        <dbReference type="Proteomes" id="UP000273982"/>
    </source>
</evidence>
<dbReference type="KEGG" id="mros:EHO51_11920"/>
<keyword evidence="2" id="KW-0479">Metal-binding</keyword>
<dbReference type="PANTHER" id="PTHR31609:SF1">
    <property type="entry name" value="CARBOHYDRATE DEACETYLASE"/>
    <property type="match status" value="1"/>
</dbReference>
<name>A0A3G8M870_9HYPH</name>
<dbReference type="Gene3D" id="3.20.20.370">
    <property type="entry name" value="Glycoside hydrolase/deacetylase"/>
    <property type="match status" value="1"/>
</dbReference>
<accession>A0A3G8M870</accession>
<dbReference type="Proteomes" id="UP000273982">
    <property type="component" value="Chromosome"/>
</dbReference>
<dbReference type="GO" id="GO:0005975">
    <property type="term" value="P:carbohydrate metabolic process"/>
    <property type="evidence" value="ECO:0007669"/>
    <property type="project" value="InterPro"/>
</dbReference>
<keyword evidence="3" id="KW-0378">Hydrolase</keyword>
<organism evidence="6 7">
    <name type="scientific">Methylocystis rosea</name>
    <dbReference type="NCBI Taxonomy" id="173366"/>
    <lineage>
        <taxon>Bacteria</taxon>
        <taxon>Pseudomonadati</taxon>
        <taxon>Pseudomonadota</taxon>
        <taxon>Alphaproteobacteria</taxon>
        <taxon>Hyphomicrobiales</taxon>
        <taxon>Methylocystaceae</taxon>
        <taxon>Methylocystis</taxon>
    </lineage>
</organism>
<evidence type="ECO:0000256" key="5">
    <source>
        <dbReference type="ARBA" id="ARBA00023277"/>
    </source>
</evidence>
<dbReference type="Pfam" id="PF04794">
    <property type="entry name" value="YdjC"/>
    <property type="match status" value="1"/>
</dbReference>
<dbReference type="CDD" id="cd10807">
    <property type="entry name" value="YdjC_like_3"/>
    <property type="match status" value="1"/>
</dbReference>
<proteinExistence type="predicted"/>
<evidence type="ECO:0000256" key="4">
    <source>
        <dbReference type="ARBA" id="ARBA00022842"/>
    </source>
</evidence>
<evidence type="ECO:0000256" key="2">
    <source>
        <dbReference type="ARBA" id="ARBA00022723"/>
    </source>
</evidence>
<keyword evidence="5" id="KW-0119">Carbohydrate metabolism</keyword>
<dbReference type="InterPro" id="IPR011330">
    <property type="entry name" value="Glyco_hydro/deAcase_b/a-brl"/>
</dbReference>
<dbReference type="GO" id="GO:0046872">
    <property type="term" value="F:metal ion binding"/>
    <property type="evidence" value="ECO:0007669"/>
    <property type="project" value="UniProtKB-KW"/>
</dbReference>
<keyword evidence="4" id="KW-0460">Magnesium</keyword>
<reference evidence="6 7" key="1">
    <citation type="submission" date="2018-11" db="EMBL/GenBank/DDBJ databases">
        <title>Genome squencing of methanotrophic bacteria isolated from alkaline groundwater in Korea.</title>
        <authorList>
            <person name="Nguyen L.N."/>
        </authorList>
    </citation>
    <scope>NUCLEOTIDE SEQUENCE [LARGE SCALE GENOMIC DNA]</scope>
    <source>
        <strain evidence="6 7">GW6</strain>
    </source>
</reference>
<dbReference type="GO" id="GO:0016787">
    <property type="term" value="F:hydrolase activity"/>
    <property type="evidence" value="ECO:0007669"/>
    <property type="project" value="UniProtKB-KW"/>
</dbReference>
<dbReference type="InterPro" id="IPR006879">
    <property type="entry name" value="YdjC-like"/>
</dbReference>
<comment type="cofactor">
    <cofactor evidence="1">
        <name>Mg(2+)</name>
        <dbReference type="ChEBI" id="CHEBI:18420"/>
    </cofactor>
</comment>